<evidence type="ECO:0000313" key="2">
    <source>
        <dbReference type="EMBL" id="TBU34050.1"/>
    </source>
</evidence>
<feature type="compositionally biased region" description="Low complexity" evidence="1">
    <location>
        <begin position="1"/>
        <end position="17"/>
    </location>
</feature>
<evidence type="ECO:0008006" key="3">
    <source>
        <dbReference type="Google" id="ProtNLM"/>
    </source>
</evidence>
<dbReference type="EMBL" id="ML143389">
    <property type="protein sequence ID" value="TBU34050.1"/>
    <property type="molecule type" value="Genomic_DNA"/>
</dbReference>
<reference evidence="2" key="1">
    <citation type="submission" date="2019-01" db="EMBL/GenBank/DDBJ databases">
        <title>Draft genome sequences of three monokaryotic isolates of the white-rot basidiomycete fungus Dichomitus squalens.</title>
        <authorList>
            <consortium name="DOE Joint Genome Institute"/>
            <person name="Lopez S.C."/>
            <person name="Andreopoulos B."/>
            <person name="Pangilinan J."/>
            <person name="Lipzen A."/>
            <person name="Riley R."/>
            <person name="Ahrendt S."/>
            <person name="Ng V."/>
            <person name="Barry K."/>
            <person name="Daum C."/>
            <person name="Grigoriev I.V."/>
            <person name="Hilden K.S."/>
            <person name="Makela M.R."/>
            <person name="de Vries R.P."/>
        </authorList>
    </citation>
    <scope>NUCLEOTIDE SEQUENCE [LARGE SCALE GENOMIC DNA]</scope>
    <source>
        <strain evidence="2">OM18370.1</strain>
    </source>
</reference>
<dbReference type="Proteomes" id="UP000292957">
    <property type="component" value="Unassembled WGS sequence"/>
</dbReference>
<organism evidence="2">
    <name type="scientific">Dichomitus squalens</name>
    <dbReference type="NCBI Taxonomy" id="114155"/>
    <lineage>
        <taxon>Eukaryota</taxon>
        <taxon>Fungi</taxon>
        <taxon>Dikarya</taxon>
        <taxon>Basidiomycota</taxon>
        <taxon>Agaricomycotina</taxon>
        <taxon>Agaricomycetes</taxon>
        <taxon>Polyporales</taxon>
        <taxon>Polyporaceae</taxon>
        <taxon>Dichomitus</taxon>
    </lineage>
</organism>
<protein>
    <recommendedName>
        <fullName evidence="3">BTB domain-containing protein</fullName>
    </recommendedName>
</protein>
<gene>
    <name evidence="2" type="ORF">BD311DRAFT_773929</name>
</gene>
<accession>A0A4Q9N0T1</accession>
<evidence type="ECO:0000256" key="1">
    <source>
        <dbReference type="SAM" id="MobiDB-lite"/>
    </source>
</evidence>
<dbReference type="OrthoDB" id="6359816at2759"/>
<sequence>MTLPNRDSSPSTSRPRSCMLDGDDPGLTLETSDGVLFQSCAVLFYLASPVLASQLSSTSSSRPRRLLVPETSTVISIILKIYHPVDEPPSTDIVGIYHALMAAEKYRMQKAVQYLRNALLSKKDDPSTDPVLLYAIACRCGMRDLAASAAKRTLRMEPESSTSTYAPLDDLGVPASYLHRLLTYQQECREAARCVAEGKWRTQLESACGLGEWADDGKTPCWYGPYMAAIAMQRWPTATSVTAPELLRGVISSCRSRKDGGGRRRGACSYCSNPEKILLFYDFTKYVAETIEAHVDKVVLTWPESE</sequence>
<feature type="region of interest" description="Disordered" evidence="1">
    <location>
        <begin position="1"/>
        <end position="24"/>
    </location>
</feature>
<proteinExistence type="predicted"/>
<dbReference type="AlphaFoldDB" id="A0A4Q9N0T1"/>
<name>A0A4Q9N0T1_9APHY</name>